<organism evidence="2 3">
    <name type="scientific">Seonamhaeicola maritimus</name>
    <dbReference type="NCBI Taxonomy" id="2591822"/>
    <lineage>
        <taxon>Bacteria</taxon>
        <taxon>Pseudomonadati</taxon>
        <taxon>Bacteroidota</taxon>
        <taxon>Flavobacteriia</taxon>
        <taxon>Flavobacteriales</taxon>
        <taxon>Flavobacteriaceae</taxon>
    </lineage>
</organism>
<name>A0A5C7GP20_9FLAO</name>
<reference evidence="2 3" key="1">
    <citation type="submission" date="2019-08" db="EMBL/GenBank/DDBJ databases">
        <title>Seonamhaeicola sediminis sp. nov., isolated from marine sediment.</title>
        <authorList>
            <person name="Cao W.R."/>
        </authorList>
    </citation>
    <scope>NUCLEOTIDE SEQUENCE [LARGE SCALE GENOMIC DNA]</scope>
    <source>
        <strain evidence="2 3">1505</strain>
    </source>
</reference>
<feature type="chain" id="PRO_5022825725" description="T9SS type A sorting domain-containing protein" evidence="1">
    <location>
        <begin position="19"/>
        <end position="244"/>
    </location>
</feature>
<feature type="signal peptide" evidence="1">
    <location>
        <begin position="1"/>
        <end position="18"/>
    </location>
</feature>
<dbReference type="RefSeq" id="WP_147767346.1">
    <property type="nucleotide sequence ID" value="NZ_VRKQ01000008.1"/>
</dbReference>
<sequence length="244" mass="26350">MKKITLVLSLLLMSISFAQRVEPTFDWTNKSDYQINGEEAVTFKPGDVVSIEMTYTMGSTGGVNDVFNFILAGLQDEAFADVDPSTGTWANETVANTAYQYPGAGTGGVSTASITIPNDIVLNSADANLTYRILTYLAYTPDGGSTIYGGTGASDPTLVYVRSQAEVDAILSTSEFNKKSLKAYYSSDRNTVVMRDRLVGGYSIYNLMGQEVLEGEISNQISVETLKSGLYILSTAYGSLKFVK</sequence>
<evidence type="ECO:0008006" key="4">
    <source>
        <dbReference type="Google" id="ProtNLM"/>
    </source>
</evidence>
<protein>
    <recommendedName>
        <fullName evidence="4">T9SS type A sorting domain-containing protein</fullName>
    </recommendedName>
</protein>
<dbReference type="AlphaFoldDB" id="A0A5C7GP20"/>
<comment type="caution">
    <text evidence="2">The sequence shown here is derived from an EMBL/GenBank/DDBJ whole genome shotgun (WGS) entry which is preliminary data.</text>
</comment>
<evidence type="ECO:0000313" key="2">
    <source>
        <dbReference type="EMBL" id="TXG39777.1"/>
    </source>
</evidence>
<keyword evidence="1" id="KW-0732">Signal</keyword>
<dbReference type="EMBL" id="VRKQ01000008">
    <property type="protein sequence ID" value="TXG39777.1"/>
    <property type="molecule type" value="Genomic_DNA"/>
</dbReference>
<keyword evidence="3" id="KW-1185">Reference proteome</keyword>
<accession>A0A5C7GP20</accession>
<gene>
    <name evidence="2" type="ORF">FUA22_07885</name>
</gene>
<dbReference type="OrthoDB" id="1432770at2"/>
<proteinExistence type="predicted"/>
<evidence type="ECO:0000256" key="1">
    <source>
        <dbReference type="SAM" id="SignalP"/>
    </source>
</evidence>
<evidence type="ECO:0000313" key="3">
    <source>
        <dbReference type="Proteomes" id="UP000321080"/>
    </source>
</evidence>
<dbReference type="Proteomes" id="UP000321080">
    <property type="component" value="Unassembled WGS sequence"/>
</dbReference>